<keyword evidence="5" id="KW-1185">Reference proteome</keyword>
<feature type="region of interest" description="Disordered" evidence="2">
    <location>
        <begin position="239"/>
        <end position="279"/>
    </location>
</feature>
<feature type="compositionally biased region" description="Basic and acidic residues" evidence="2">
    <location>
        <begin position="28"/>
        <end position="77"/>
    </location>
</feature>
<proteinExistence type="inferred from homology"/>
<dbReference type="PANTHER" id="PTHR46052:SF1">
    <property type="entry name" value="PHOSDUCIN-LIKE PROTEIN"/>
    <property type="match status" value="1"/>
</dbReference>
<dbReference type="Pfam" id="PF00581">
    <property type="entry name" value="Rhodanese"/>
    <property type="match status" value="1"/>
</dbReference>
<dbReference type="InterPro" id="IPR051499">
    <property type="entry name" value="Phosducin-like_reg"/>
</dbReference>
<evidence type="ECO:0000256" key="2">
    <source>
        <dbReference type="SAM" id="MobiDB-lite"/>
    </source>
</evidence>
<dbReference type="SUPFAM" id="SSF52833">
    <property type="entry name" value="Thioredoxin-like"/>
    <property type="match status" value="1"/>
</dbReference>
<comment type="caution">
    <text evidence="4">The sequence shown here is derived from an EMBL/GenBank/DDBJ whole genome shotgun (WGS) entry which is preliminary data.</text>
</comment>
<dbReference type="CDD" id="cd02440">
    <property type="entry name" value="AdoMet_MTases"/>
    <property type="match status" value="1"/>
</dbReference>
<evidence type="ECO:0000256" key="1">
    <source>
        <dbReference type="ARBA" id="ARBA00009686"/>
    </source>
</evidence>
<evidence type="ECO:0000313" key="5">
    <source>
        <dbReference type="Proteomes" id="UP000290288"/>
    </source>
</evidence>
<dbReference type="InterPro" id="IPR029063">
    <property type="entry name" value="SAM-dependent_MTases_sf"/>
</dbReference>
<accession>A0A4Q2DKP1</accession>
<feature type="domain" description="Rhodanese" evidence="3">
    <location>
        <begin position="652"/>
        <end position="754"/>
    </location>
</feature>
<dbReference type="SMART" id="SM00450">
    <property type="entry name" value="RHOD"/>
    <property type="match status" value="1"/>
</dbReference>
<dbReference type="Proteomes" id="UP000290288">
    <property type="component" value="Unassembled WGS sequence"/>
</dbReference>
<dbReference type="Gene3D" id="3.40.250.10">
    <property type="entry name" value="Rhodanese-like domain"/>
    <property type="match status" value="1"/>
</dbReference>
<reference evidence="4 5" key="1">
    <citation type="submission" date="2019-01" db="EMBL/GenBank/DDBJ databases">
        <title>Draft genome sequence of Psathyrella aberdarensis IHI B618.</title>
        <authorList>
            <person name="Buettner E."/>
            <person name="Kellner H."/>
        </authorList>
    </citation>
    <scope>NUCLEOTIDE SEQUENCE [LARGE SCALE GENOMIC DNA]</scope>
    <source>
        <strain evidence="4 5">IHI B618</strain>
    </source>
</reference>
<dbReference type="InterPro" id="IPR036249">
    <property type="entry name" value="Thioredoxin-like_sf"/>
</dbReference>
<dbReference type="SUPFAM" id="SSF52821">
    <property type="entry name" value="Rhodanese/Cell cycle control phosphatase"/>
    <property type="match status" value="1"/>
</dbReference>
<dbReference type="STRING" id="2316362.A0A4Q2DKP1"/>
<comment type="similarity">
    <text evidence="1">Belongs to the phosducin family.</text>
</comment>
<dbReference type="Pfam" id="PF02114">
    <property type="entry name" value="Phosducin"/>
    <property type="match status" value="1"/>
</dbReference>
<dbReference type="Gene3D" id="3.40.50.150">
    <property type="entry name" value="Vaccinia Virus protein VP39"/>
    <property type="match status" value="1"/>
</dbReference>
<dbReference type="EMBL" id="SDEE01000145">
    <property type="protein sequence ID" value="RXW20523.1"/>
    <property type="molecule type" value="Genomic_DNA"/>
</dbReference>
<feature type="compositionally biased region" description="Acidic residues" evidence="2">
    <location>
        <begin position="261"/>
        <end position="279"/>
    </location>
</feature>
<dbReference type="Gene3D" id="3.40.30.10">
    <property type="entry name" value="Glutaredoxin"/>
    <property type="match status" value="1"/>
</dbReference>
<dbReference type="InterPro" id="IPR036873">
    <property type="entry name" value="Rhodanese-like_dom_sf"/>
</dbReference>
<dbReference type="OrthoDB" id="8300214at2759"/>
<dbReference type="InterPro" id="IPR025714">
    <property type="entry name" value="Methyltranfer_dom"/>
</dbReference>
<dbReference type="PROSITE" id="PS50206">
    <property type="entry name" value="RHODANESE_3"/>
    <property type="match status" value="1"/>
</dbReference>
<dbReference type="Pfam" id="PF13847">
    <property type="entry name" value="Methyltransf_31"/>
    <property type="match status" value="1"/>
</dbReference>
<name>A0A4Q2DKP1_9AGAR</name>
<organism evidence="4 5">
    <name type="scientific">Candolleomyces aberdarensis</name>
    <dbReference type="NCBI Taxonomy" id="2316362"/>
    <lineage>
        <taxon>Eukaryota</taxon>
        <taxon>Fungi</taxon>
        <taxon>Dikarya</taxon>
        <taxon>Basidiomycota</taxon>
        <taxon>Agaricomycotina</taxon>
        <taxon>Agaricomycetes</taxon>
        <taxon>Agaricomycetidae</taxon>
        <taxon>Agaricales</taxon>
        <taxon>Agaricineae</taxon>
        <taxon>Psathyrellaceae</taxon>
        <taxon>Candolleomyces</taxon>
    </lineage>
</organism>
<dbReference type="SUPFAM" id="SSF53335">
    <property type="entry name" value="S-adenosyl-L-methionine-dependent methyltransferases"/>
    <property type="match status" value="1"/>
</dbReference>
<gene>
    <name evidence="4" type="ORF">EST38_g5344</name>
</gene>
<dbReference type="InterPro" id="IPR001763">
    <property type="entry name" value="Rhodanese-like_dom"/>
</dbReference>
<sequence length="759" mass="83560">MYADIEALVLSGELFNGPSRSSSPRRSPSPDRADPGWHDEEYKLAMEEQRRRDQALDYDSDDARRDAIKAQRQKESQPESIGMGPGRTGVKGVIRDRNEAMELEREKKAKEMESLRQKMEKNNLGGKTYLEEEREKAARGEKADELVQQEQEKFKEEPKRDPLGRKREGRFGHLREVGLQGFLNAVEKEERGVWVVVHLFDPSLERCYVLDETLARLARLYPETKFLRARAAALGFTSGGAALAPKPRPAPRKTKQRSEKDEDDPFGSDSDSKEDEDIIDDDDIDLDMLPTLLVYRDGELVFNWVRVDWEAGTAGVEELLDNSSKPTATPSDSDLVKVVNDTYSDRALKSGEDKDRSKAIAEAFGYTADELKSLPEEANLGLSCGNPTAIAKLKEGERVLDLGSGGGIDVFLAASKVGPNGQAIGLDGSAEMVTLARKNAGKQGLKPPQVAFVQASLEKDLPIESSSIDCVISNCVINLLPLAGKASVLKEGLRVLKPGGRIALSDIVAKKALPEDVRGNLATHLSCIGGAVTEAEYRTFLAEAGFQDALLVDRKNDLNVYWDSNGSAPTTSCCSPASSDVLKQRNLPADFDVNEWVGSYEIYAVKPPSDEPARTLETALLRSWDAYPTVKSGPPPLTAEEVAELIRNPEKGGDKIALIDVRRNDHGGGHVKGSEQWAAQTFYDDLPGFFEKHKNTENVIFYCQSSSERARGPRSAGWYQDYLDSQAPDSHSSKAYVLQGGIKGWKAKYTGESDLVDYD</sequence>
<protein>
    <recommendedName>
        <fullName evidence="3">Rhodanese domain-containing protein</fullName>
    </recommendedName>
</protein>
<feature type="region of interest" description="Disordered" evidence="2">
    <location>
        <begin position="11"/>
        <end position="101"/>
    </location>
</feature>
<dbReference type="PANTHER" id="PTHR46052">
    <property type="entry name" value="PHOSDUCIN-LIKE PROTEIN"/>
    <property type="match status" value="1"/>
</dbReference>
<dbReference type="AlphaFoldDB" id="A0A4Q2DKP1"/>
<dbReference type="InterPro" id="IPR024253">
    <property type="entry name" value="Phosducin_thioredoxin-like_dom"/>
</dbReference>
<evidence type="ECO:0000313" key="4">
    <source>
        <dbReference type="EMBL" id="RXW20523.1"/>
    </source>
</evidence>
<evidence type="ECO:0000259" key="3">
    <source>
        <dbReference type="PROSITE" id="PS50206"/>
    </source>
</evidence>